<feature type="transmembrane region" description="Helical" evidence="6">
    <location>
        <begin position="163"/>
        <end position="184"/>
    </location>
</feature>
<sequence>MTLAAEIEPRAPSITVLGRSFALPRKWPTHRLLSGAEQVLTSLISMLGLIAFSRILDVSSFGILGGALGIALIVQFIHDSLTISPFIVVCPEPENDQRTFGDWLVWHFAVAAIMSLALFGLGWSLIDIVPGFAQQVMWAGPILLGAAVYSFSRRMHHHWDELVHLITQTGLYGLVYIVGIYLFWSTGSISATSAATVLALAYGLPGLIFCIRNCLRARFSSGGLTRVLSSWQLISSLGGSSALWQSSYASAQILLSLVGTPAAVAIFTVTRTLERPIGLIISSVLDVDTSRAARAFAGGNSQAFQRMVRRTGLTLLALSGAPIAVMLLFPELFLGLLYGDSYADATLELRMRILVLVPLLATAPLSVGLTVLRDTGYLLRINLVGLAAGLSFLSGCYLFGTIDAATANASLVVMQLAILPFLFFRYRMLIRQPDPKEVDV</sequence>
<evidence type="ECO:0000256" key="2">
    <source>
        <dbReference type="ARBA" id="ARBA00022475"/>
    </source>
</evidence>
<feature type="transmembrane region" description="Helical" evidence="6">
    <location>
        <begin position="58"/>
        <end position="77"/>
    </location>
</feature>
<dbReference type="Proteomes" id="UP000646579">
    <property type="component" value="Unassembled WGS sequence"/>
</dbReference>
<dbReference type="PANTHER" id="PTHR30250">
    <property type="entry name" value="PST FAMILY PREDICTED COLANIC ACID TRANSPORTER"/>
    <property type="match status" value="1"/>
</dbReference>
<evidence type="ECO:0000256" key="6">
    <source>
        <dbReference type="SAM" id="Phobius"/>
    </source>
</evidence>
<feature type="transmembrane region" description="Helical" evidence="6">
    <location>
        <begin position="190"/>
        <end position="211"/>
    </location>
</feature>
<keyword evidence="5 6" id="KW-0472">Membrane</keyword>
<protein>
    <submittedName>
        <fullName evidence="7">Uncharacterized protein</fullName>
    </submittedName>
</protein>
<keyword evidence="4 6" id="KW-1133">Transmembrane helix</keyword>
<evidence type="ECO:0000313" key="7">
    <source>
        <dbReference type="EMBL" id="GHA12170.1"/>
    </source>
</evidence>
<comment type="subcellular location">
    <subcellularLocation>
        <location evidence="1">Cell membrane</location>
        <topology evidence="1">Multi-pass membrane protein</topology>
    </subcellularLocation>
</comment>
<evidence type="ECO:0000256" key="1">
    <source>
        <dbReference type="ARBA" id="ARBA00004651"/>
    </source>
</evidence>
<evidence type="ECO:0000256" key="3">
    <source>
        <dbReference type="ARBA" id="ARBA00022692"/>
    </source>
</evidence>
<accession>A0A918VNB4</accession>
<evidence type="ECO:0000256" key="5">
    <source>
        <dbReference type="ARBA" id="ARBA00023136"/>
    </source>
</evidence>
<feature type="transmembrane region" description="Helical" evidence="6">
    <location>
        <begin position="379"/>
        <end position="400"/>
    </location>
</feature>
<dbReference type="InterPro" id="IPR050833">
    <property type="entry name" value="Poly_Biosynth_Transport"/>
</dbReference>
<organism evidence="7 8">
    <name type="scientific">Devosia pacifica</name>
    <dbReference type="NCBI Taxonomy" id="1335967"/>
    <lineage>
        <taxon>Bacteria</taxon>
        <taxon>Pseudomonadati</taxon>
        <taxon>Pseudomonadota</taxon>
        <taxon>Alphaproteobacteria</taxon>
        <taxon>Hyphomicrobiales</taxon>
        <taxon>Devosiaceae</taxon>
        <taxon>Devosia</taxon>
    </lineage>
</organism>
<dbReference type="AlphaFoldDB" id="A0A918VNB4"/>
<feature type="transmembrane region" description="Helical" evidence="6">
    <location>
        <begin position="406"/>
        <end position="426"/>
    </location>
</feature>
<feature type="transmembrane region" description="Helical" evidence="6">
    <location>
        <begin position="315"/>
        <end position="339"/>
    </location>
</feature>
<comment type="caution">
    <text evidence="7">The sequence shown here is derived from an EMBL/GenBank/DDBJ whole genome shotgun (WGS) entry which is preliminary data.</text>
</comment>
<reference evidence="7" key="1">
    <citation type="journal article" date="2014" name="Int. J. Syst. Evol. Microbiol.">
        <title>Complete genome sequence of Corynebacterium casei LMG S-19264T (=DSM 44701T), isolated from a smear-ripened cheese.</title>
        <authorList>
            <consortium name="US DOE Joint Genome Institute (JGI-PGF)"/>
            <person name="Walter F."/>
            <person name="Albersmeier A."/>
            <person name="Kalinowski J."/>
            <person name="Ruckert C."/>
        </authorList>
    </citation>
    <scope>NUCLEOTIDE SEQUENCE</scope>
    <source>
        <strain evidence="7">KCTC 32437</strain>
    </source>
</reference>
<name>A0A918VNB4_9HYPH</name>
<proteinExistence type="predicted"/>
<dbReference type="RefSeq" id="WP_189422772.1">
    <property type="nucleotide sequence ID" value="NZ_BMZE01000001.1"/>
</dbReference>
<evidence type="ECO:0000256" key="4">
    <source>
        <dbReference type="ARBA" id="ARBA00022989"/>
    </source>
</evidence>
<gene>
    <name evidence="7" type="ORF">GCM10007989_03250</name>
</gene>
<dbReference type="GO" id="GO:0005886">
    <property type="term" value="C:plasma membrane"/>
    <property type="evidence" value="ECO:0007669"/>
    <property type="project" value="UniProtKB-SubCell"/>
</dbReference>
<feature type="transmembrane region" description="Helical" evidence="6">
    <location>
        <begin position="351"/>
        <end position="372"/>
    </location>
</feature>
<dbReference type="PANTHER" id="PTHR30250:SF31">
    <property type="entry name" value="INNER MEMBRANE PROTEIN YGHQ"/>
    <property type="match status" value="1"/>
</dbReference>
<reference evidence="7" key="2">
    <citation type="submission" date="2020-09" db="EMBL/GenBank/DDBJ databases">
        <authorList>
            <person name="Sun Q."/>
            <person name="Kim S."/>
        </authorList>
    </citation>
    <scope>NUCLEOTIDE SEQUENCE</scope>
    <source>
        <strain evidence="7">KCTC 32437</strain>
    </source>
</reference>
<evidence type="ECO:0000313" key="8">
    <source>
        <dbReference type="Proteomes" id="UP000646579"/>
    </source>
</evidence>
<keyword evidence="3 6" id="KW-0812">Transmembrane</keyword>
<keyword evidence="2" id="KW-1003">Cell membrane</keyword>
<feature type="transmembrane region" description="Helical" evidence="6">
    <location>
        <begin position="103"/>
        <end position="126"/>
    </location>
</feature>
<dbReference type="EMBL" id="BMZE01000001">
    <property type="protein sequence ID" value="GHA12170.1"/>
    <property type="molecule type" value="Genomic_DNA"/>
</dbReference>
<feature type="transmembrane region" description="Helical" evidence="6">
    <location>
        <begin position="132"/>
        <end position="151"/>
    </location>
</feature>
<keyword evidence="8" id="KW-1185">Reference proteome</keyword>